<keyword evidence="2" id="KW-1185">Reference proteome</keyword>
<dbReference type="AlphaFoldDB" id="A0A1I1RR94"/>
<gene>
    <name evidence="1" type="ORF">SAMN04488094_1382</name>
</gene>
<evidence type="ECO:0000313" key="1">
    <source>
        <dbReference type="EMBL" id="SFD34093.1"/>
    </source>
</evidence>
<proteinExistence type="predicted"/>
<dbReference type="EMBL" id="FOLG01000038">
    <property type="protein sequence ID" value="SFD34093.1"/>
    <property type="molecule type" value="Genomic_DNA"/>
</dbReference>
<name>A0A1I1RR94_9RHOB</name>
<sequence length="49" mass="5708">MGDTSLRRTKRKPFPEKGMRDVVARQYMMQMAQCRPGQKGTIFKGFRAD</sequence>
<evidence type="ECO:0000313" key="2">
    <source>
        <dbReference type="Proteomes" id="UP000198728"/>
    </source>
</evidence>
<accession>A0A1I1RR94</accession>
<dbReference type="STRING" id="441112.SAMN04488094_1382"/>
<organism evidence="1 2">
    <name type="scientific">Tropicimonas isoalkanivorans</name>
    <dbReference type="NCBI Taxonomy" id="441112"/>
    <lineage>
        <taxon>Bacteria</taxon>
        <taxon>Pseudomonadati</taxon>
        <taxon>Pseudomonadota</taxon>
        <taxon>Alphaproteobacteria</taxon>
        <taxon>Rhodobacterales</taxon>
        <taxon>Roseobacteraceae</taxon>
        <taxon>Tropicimonas</taxon>
    </lineage>
</organism>
<reference evidence="1 2" key="1">
    <citation type="submission" date="2016-10" db="EMBL/GenBank/DDBJ databases">
        <authorList>
            <person name="de Groot N.N."/>
        </authorList>
    </citation>
    <scope>NUCLEOTIDE SEQUENCE [LARGE SCALE GENOMIC DNA]</scope>
    <source>
        <strain evidence="1 2">DSM 19548</strain>
    </source>
</reference>
<dbReference type="Proteomes" id="UP000198728">
    <property type="component" value="Unassembled WGS sequence"/>
</dbReference>
<protein>
    <submittedName>
        <fullName evidence="1">Uncharacterized protein</fullName>
    </submittedName>
</protein>